<reference evidence="1" key="1">
    <citation type="submission" date="2014-11" db="EMBL/GenBank/DDBJ databases">
        <authorList>
            <person name="Amaro Gonzalez C."/>
        </authorList>
    </citation>
    <scope>NUCLEOTIDE SEQUENCE</scope>
</reference>
<sequence length="47" mass="5211">MMCTAPRNYEAILSDKDCDSYYSTCSIDFSVLLCSRDKVGNTVLPAL</sequence>
<reference evidence="1" key="2">
    <citation type="journal article" date="2015" name="Fish Shellfish Immunol.">
        <title>Early steps in the European eel (Anguilla anguilla)-Vibrio vulnificus interaction in the gills: Role of the RtxA13 toxin.</title>
        <authorList>
            <person name="Callol A."/>
            <person name="Pajuelo D."/>
            <person name="Ebbesson L."/>
            <person name="Teles M."/>
            <person name="MacKenzie S."/>
            <person name="Amaro C."/>
        </authorList>
    </citation>
    <scope>NUCLEOTIDE SEQUENCE</scope>
</reference>
<evidence type="ECO:0000313" key="1">
    <source>
        <dbReference type="EMBL" id="JAH63473.1"/>
    </source>
</evidence>
<accession>A0A0E9UEU4</accession>
<name>A0A0E9UEU4_ANGAN</name>
<proteinExistence type="predicted"/>
<organism evidence="1">
    <name type="scientific">Anguilla anguilla</name>
    <name type="common">European freshwater eel</name>
    <name type="synonym">Muraena anguilla</name>
    <dbReference type="NCBI Taxonomy" id="7936"/>
    <lineage>
        <taxon>Eukaryota</taxon>
        <taxon>Metazoa</taxon>
        <taxon>Chordata</taxon>
        <taxon>Craniata</taxon>
        <taxon>Vertebrata</taxon>
        <taxon>Euteleostomi</taxon>
        <taxon>Actinopterygii</taxon>
        <taxon>Neopterygii</taxon>
        <taxon>Teleostei</taxon>
        <taxon>Anguilliformes</taxon>
        <taxon>Anguillidae</taxon>
        <taxon>Anguilla</taxon>
    </lineage>
</organism>
<dbReference type="EMBL" id="GBXM01045104">
    <property type="protein sequence ID" value="JAH63473.1"/>
    <property type="molecule type" value="Transcribed_RNA"/>
</dbReference>
<protein>
    <submittedName>
        <fullName evidence="1">Uncharacterized protein</fullName>
    </submittedName>
</protein>
<dbReference type="AlphaFoldDB" id="A0A0E9UEU4"/>